<evidence type="ECO:0000313" key="2">
    <source>
        <dbReference type="EMBL" id="GAM74635.1"/>
    </source>
</evidence>
<name>A0A0B8Q4U3_9VIBR</name>
<dbReference type="CDD" id="cd02847">
    <property type="entry name" value="E_set_Chitobiase_C"/>
    <property type="match status" value="1"/>
</dbReference>
<protein>
    <recommendedName>
        <fullName evidence="1">Chitobiase C-terminal domain-containing protein</fullName>
    </recommendedName>
</protein>
<sequence>MNVSYPGIAMEYSTNMGESWQTYFDEKKPEVSGVVLIRSVSPSGQRSSRVTLIAAK</sequence>
<dbReference type="InterPro" id="IPR014756">
    <property type="entry name" value="Ig_E-set"/>
</dbReference>
<feature type="domain" description="Chitobiase C-terminal" evidence="1">
    <location>
        <begin position="1"/>
        <end position="50"/>
    </location>
</feature>
<dbReference type="EMBL" id="BBSC01000003">
    <property type="protein sequence ID" value="GAM74635.1"/>
    <property type="molecule type" value="Genomic_DNA"/>
</dbReference>
<reference evidence="2 3" key="2">
    <citation type="submission" date="2015-01" db="EMBL/GenBank/DDBJ databases">
        <authorList>
            <consortium name="NBRP consortium"/>
            <person name="Sawabe T."/>
            <person name="Meirelles P."/>
            <person name="Feng G."/>
            <person name="Sayaka M."/>
            <person name="Hattori M."/>
            <person name="Ohkuma M."/>
        </authorList>
    </citation>
    <scope>NUCLEOTIDE SEQUENCE [LARGE SCALE GENOMIC DNA]</scope>
    <source>
        <strain evidence="3">JCM 19241</strain>
    </source>
</reference>
<dbReference type="Proteomes" id="UP000031666">
    <property type="component" value="Unassembled WGS sequence"/>
</dbReference>
<accession>A0A0B8Q4U3</accession>
<reference evidence="2 3" key="1">
    <citation type="submission" date="2015-01" db="EMBL/GenBank/DDBJ databases">
        <title>Vibrio sp. C94 JCM 19241 whole genome shotgun sequence.</title>
        <authorList>
            <person name="Sawabe T."/>
            <person name="Meirelles P."/>
            <person name="Feng G."/>
            <person name="Sayaka M."/>
            <person name="Hattori M."/>
            <person name="Ohkuma M."/>
        </authorList>
    </citation>
    <scope>NUCLEOTIDE SEQUENCE [LARGE SCALE GENOMIC DNA]</scope>
    <source>
        <strain evidence="3">JCM 19241</strain>
    </source>
</reference>
<dbReference type="Gene3D" id="2.60.40.10">
    <property type="entry name" value="Immunoglobulins"/>
    <property type="match status" value="1"/>
</dbReference>
<dbReference type="InterPro" id="IPR004867">
    <property type="entry name" value="CHB_C_dom"/>
</dbReference>
<dbReference type="SUPFAM" id="SSF81296">
    <property type="entry name" value="E set domains"/>
    <property type="match status" value="1"/>
</dbReference>
<evidence type="ECO:0000313" key="3">
    <source>
        <dbReference type="Proteomes" id="UP000031666"/>
    </source>
</evidence>
<dbReference type="Pfam" id="PF03174">
    <property type="entry name" value="CHB_HEX_C"/>
    <property type="match status" value="1"/>
</dbReference>
<proteinExistence type="predicted"/>
<comment type="caution">
    <text evidence="2">The sequence shown here is derived from an EMBL/GenBank/DDBJ whole genome shotgun (WGS) entry which is preliminary data.</text>
</comment>
<dbReference type="AlphaFoldDB" id="A0A0B8Q4U3"/>
<gene>
    <name evidence="2" type="ORF">JCM19241_978</name>
</gene>
<dbReference type="STRING" id="1481914.JCM19241_978"/>
<dbReference type="InterPro" id="IPR013783">
    <property type="entry name" value="Ig-like_fold"/>
</dbReference>
<organism evidence="2 3">
    <name type="scientific">Vibrio ishigakensis</name>
    <dbReference type="NCBI Taxonomy" id="1481914"/>
    <lineage>
        <taxon>Bacteria</taxon>
        <taxon>Pseudomonadati</taxon>
        <taxon>Pseudomonadota</taxon>
        <taxon>Gammaproteobacteria</taxon>
        <taxon>Vibrionales</taxon>
        <taxon>Vibrionaceae</taxon>
        <taxon>Vibrio</taxon>
    </lineage>
</organism>
<evidence type="ECO:0000259" key="1">
    <source>
        <dbReference type="Pfam" id="PF03174"/>
    </source>
</evidence>